<dbReference type="AlphaFoldDB" id="A0AAV6UJV0"/>
<protein>
    <submittedName>
        <fullName evidence="1">Uncharacterized protein</fullName>
    </submittedName>
</protein>
<keyword evidence="2" id="KW-1185">Reference proteome</keyword>
<accession>A0AAV6UJV0</accession>
<proteinExistence type="predicted"/>
<organism evidence="1 2">
    <name type="scientific">Oedothorax gibbosus</name>
    <dbReference type="NCBI Taxonomy" id="931172"/>
    <lineage>
        <taxon>Eukaryota</taxon>
        <taxon>Metazoa</taxon>
        <taxon>Ecdysozoa</taxon>
        <taxon>Arthropoda</taxon>
        <taxon>Chelicerata</taxon>
        <taxon>Arachnida</taxon>
        <taxon>Araneae</taxon>
        <taxon>Araneomorphae</taxon>
        <taxon>Entelegynae</taxon>
        <taxon>Araneoidea</taxon>
        <taxon>Linyphiidae</taxon>
        <taxon>Erigoninae</taxon>
        <taxon>Oedothorax</taxon>
    </lineage>
</organism>
<gene>
    <name evidence="1" type="ORF">JTE90_013702</name>
</gene>
<sequence>MNLIPEFPLDRLAFLNSKSSLCDQNHTFFFCNTQLKQMAKKKVQQDKTVPKQCFEEDYHPKKLITDLFVVYVHRRSHFFRSRKVWAVDRRQFTINYLMRRKLRGGTDSTSENLVFVGNVPYSSEDP</sequence>
<dbReference type="EMBL" id="JAFNEN010000389">
    <property type="protein sequence ID" value="KAG8184068.1"/>
    <property type="molecule type" value="Genomic_DNA"/>
</dbReference>
<comment type="caution">
    <text evidence="1">The sequence shown here is derived from an EMBL/GenBank/DDBJ whole genome shotgun (WGS) entry which is preliminary data.</text>
</comment>
<dbReference type="Proteomes" id="UP000827092">
    <property type="component" value="Unassembled WGS sequence"/>
</dbReference>
<evidence type="ECO:0000313" key="2">
    <source>
        <dbReference type="Proteomes" id="UP000827092"/>
    </source>
</evidence>
<name>A0AAV6UJV0_9ARAC</name>
<reference evidence="1 2" key="1">
    <citation type="journal article" date="2022" name="Nat. Ecol. Evol.">
        <title>A masculinizing supergene underlies an exaggerated male reproductive morph in a spider.</title>
        <authorList>
            <person name="Hendrickx F."/>
            <person name="De Corte Z."/>
            <person name="Sonet G."/>
            <person name="Van Belleghem S.M."/>
            <person name="Kostlbacher S."/>
            <person name="Vangestel C."/>
        </authorList>
    </citation>
    <scope>NUCLEOTIDE SEQUENCE [LARGE SCALE GENOMIC DNA]</scope>
    <source>
        <strain evidence="1">W744_W776</strain>
    </source>
</reference>
<evidence type="ECO:0000313" key="1">
    <source>
        <dbReference type="EMBL" id="KAG8184068.1"/>
    </source>
</evidence>